<dbReference type="EMBL" id="CP101185">
    <property type="protein sequence ID" value="UYV98200.1"/>
    <property type="molecule type" value="Genomic_DNA"/>
</dbReference>
<dbReference type="Pfam" id="PF12802">
    <property type="entry name" value="MarR_2"/>
    <property type="match status" value="1"/>
</dbReference>
<organism evidence="2 3">
    <name type="scientific">Paenarthrobacter ureafaciens</name>
    <dbReference type="NCBI Taxonomy" id="37931"/>
    <lineage>
        <taxon>Bacteria</taxon>
        <taxon>Bacillati</taxon>
        <taxon>Actinomycetota</taxon>
        <taxon>Actinomycetes</taxon>
        <taxon>Micrococcales</taxon>
        <taxon>Micrococcaceae</taxon>
        <taxon>Paenarthrobacter</taxon>
    </lineage>
</organism>
<sequence length="169" mass="18421">MDPRSVFQEDWFDLGNQKVTGAHAVASLHDLQRAINEWRRRNRSQSGVGDTDIVALQIVFDAEKEGLAVSPRDLSERLGITSAATTMLIDRLEASGHIRRERHPSDRRSVILRPVSLALEPYPALAALSDLIAAEADSLTPDEAEAVASFLGRLAEGVGKLGVAELRKS</sequence>
<dbReference type="InterPro" id="IPR000835">
    <property type="entry name" value="HTH_MarR-typ"/>
</dbReference>
<keyword evidence="3" id="KW-1185">Reference proteome</keyword>
<dbReference type="RefSeq" id="WP_021471704.1">
    <property type="nucleotide sequence ID" value="NZ_BDMH01000005.1"/>
</dbReference>
<dbReference type="PRINTS" id="PR00598">
    <property type="entry name" value="HTHMARR"/>
</dbReference>
<dbReference type="PANTHER" id="PTHR33164:SF106">
    <property type="entry name" value="TRANSCRIPTIONAL REGULATORY PROTEIN"/>
    <property type="match status" value="1"/>
</dbReference>
<evidence type="ECO:0000313" key="2">
    <source>
        <dbReference type="EMBL" id="UYV98200.1"/>
    </source>
</evidence>
<dbReference type="GO" id="GO:0003700">
    <property type="term" value="F:DNA-binding transcription factor activity"/>
    <property type="evidence" value="ECO:0007669"/>
    <property type="project" value="InterPro"/>
</dbReference>
<feature type="domain" description="HTH marR-type" evidence="1">
    <location>
        <begin position="21"/>
        <end position="156"/>
    </location>
</feature>
<dbReference type="GeneID" id="79882320"/>
<evidence type="ECO:0000259" key="1">
    <source>
        <dbReference type="PROSITE" id="PS50995"/>
    </source>
</evidence>
<evidence type="ECO:0000313" key="3">
    <source>
        <dbReference type="Proteomes" id="UP001163293"/>
    </source>
</evidence>
<reference evidence="2" key="1">
    <citation type="submission" date="2022-07" db="EMBL/GenBank/DDBJ databases">
        <authorList>
            <person name="Wu T."/>
        </authorList>
    </citation>
    <scope>NUCLEOTIDE SEQUENCE</scope>
    <source>
        <strain evidence="2">SD-1</strain>
    </source>
</reference>
<dbReference type="PANTHER" id="PTHR33164">
    <property type="entry name" value="TRANSCRIPTIONAL REGULATOR, MARR FAMILY"/>
    <property type="match status" value="1"/>
</dbReference>
<accession>A0AAX3EJQ0</accession>
<gene>
    <name evidence="2" type="ORF">NL394_02905</name>
</gene>
<dbReference type="GO" id="GO:0006950">
    <property type="term" value="P:response to stress"/>
    <property type="evidence" value="ECO:0007669"/>
    <property type="project" value="TreeGrafter"/>
</dbReference>
<protein>
    <submittedName>
        <fullName evidence="2">MarR family transcriptional regulator</fullName>
    </submittedName>
</protein>
<dbReference type="SMART" id="SM00347">
    <property type="entry name" value="HTH_MARR"/>
    <property type="match status" value="1"/>
</dbReference>
<dbReference type="SUPFAM" id="SSF46785">
    <property type="entry name" value="Winged helix' DNA-binding domain"/>
    <property type="match status" value="1"/>
</dbReference>
<dbReference type="PROSITE" id="PS50995">
    <property type="entry name" value="HTH_MARR_2"/>
    <property type="match status" value="1"/>
</dbReference>
<proteinExistence type="predicted"/>
<dbReference type="AlphaFoldDB" id="A0AAX3EJQ0"/>
<dbReference type="InterPro" id="IPR036390">
    <property type="entry name" value="WH_DNA-bd_sf"/>
</dbReference>
<name>A0AAX3EJQ0_PAEUR</name>
<dbReference type="Gene3D" id="1.10.10.10">
    <property type="entry name" value="Winged helix-like DNA-binding domain superfamily/Winged helix DNA-binding domain"/>
    <property type="match status" value="1"/>
</dbReference>
<dbReference type="Proteomes" id="UP001163293">
    <property type="component" value="Chromosome"/>
</dbReference>
<dbReference type="InterPro" id="IPR036388">
    <property type="entry name" value="WH-like_DNA-bd_sf"/>
</dbReference>
<dbReference type="InterPro" id="IPR039422">
    <property type="entry name" value="MarR/SlyA-like"/>
</dbReference>